<dbReference type="GO" id="GO:0000166">
    <property type="term" value="F:nucleotide binding"/>
    <property type="evidence" value="ECO:0007669"/>
    <property type="project" value="UniProtKB-KW"/>
</dbReference>
<dbReference type="AlphaFoldDB" id="A0A366Y1L8"/>
<proteinExistence type="inferred from homology"/>
<dbReference type="CDD" id="cd00845">
    <property type="entry name" value="MPP_UshA_N_like"/>
    <property type="match status" value="1"/>
</dbReference>
<dbReference type="GO" id="GO:0009166">
    <property type="term" value="P:nucleotide catabolic process"/>
    <property type="evidence" value="ECO:0007669"/>
    <property type="project" value="InterPro"/>
</dbReference>
<dbReference type="InterPro" id="IPR029052">
    <property type="entry name" value="Metallo-depent_PP-like"/>
</dbReference>
<gene>
    <name evidence="5" type="ORF">DS031_00555</name>
</gene>
<reference evidence="5 6" key="1">
    <citation type="submission" date="2018-07" db="EMBL/GenBank/DDBJ databases">
        <title>Lottiidibacillus patelloidae gen. nov., sp. nov., isolated from the intestinal tract of a marine limpet and the reclassification of B. taeanensis BH030017T, B. algicola KMM 3737T and B. hwajinpoensis SW-72T as genus Lottiidibacillus.</title>
        <authorList>
            <person name="Liu R."/>
            <person name="Huang Z."/>
        </authorList>
    </citation>
    <scope>NUCLEOTIDE SEQUENCE [LARGE SCALE GENOMIC DNA]</scope>
    <source>
        <strain evidence="5 6">BH030017</strain>
    </source>
</reference>
<dbReference type="PANTHER" id="PTHR11575:SF23">
    <property type="entry name" value="5-NUCLEOTIDASE FAMILY PROTEIN"/>
    <property type="match status" value="1"/>
</dbReference>
<dbReference type="InterPro" id="IPR011240">
    <property type="entry name" value="Pesterase_YunD"/>
</dbReference>
<dbReference type="Proteomes" id="UP000253314">
    <property type="component" value="Unassembled WGS sequence"/>
</dbReference>
<feature type="domain" description="5'-Nucleotidase C-terminal" evidence="4">
    <location>
        <begin position="291"/>
        <end position="428"/>
    </location>
</feature>
<dbReference type="PIRSF" id="PIRSF036361">
    <property type="entry name" value="YunD"/>
    <property type="match status" value="1"/>
</dbReference>
<dbReference type="SUPFAM" id="SSF56300">
    <property type="entry name" value="Metallo-dependent phosphatases"/>
    <property type="match status" value="1"/>
</dbReference>
<dbReference type="InterPro" id="IPR036907">
    <property type="entry name" value="5'-Nucleotdase_C_sf"/>
</dbReference>
<dbReference type="PANTHER" id="PTHR11575">
    <property type="entry name" value="5'-NUCLEOTIDASE-RELATED"/>
    <property type="match status" value="1"/>
</dbReference>
<dbReference type="InterPro" id="IPR004843">
    <property type="entry name" value="Calcineurin-like_PHP"/>
</dbReference>
<dbReference type="PRINTS" id="PR01607">
    <property type="entry name" value="APYRASEFAMLY"/>
</dbReference>
<evidence type="ECO:0000256" key="1">
    <source>
        <dbReference type="ARBA" id="ARBA00022729"/>
    </source>
</evidence>
<dbReference type="EMBL" id="QOCW01000001">
    <property type="protein sequence ID" value="RBW71275.1"/>
    <property type="molecule type" value="Genomic_DNA"/>
</dbReference>
<keyword evidence="2" id="KW-0378">Hydrolase</keyword>
<dbReference type="Pfam" id="PF02872">
    <property type="entry name" value="5_nucleotid_C"/>
    <property type="match status" value="1"/>
</dbReference>
<dbReference type="InterPro" id="IPR008334">
    <property type="entry name" value="5'-Nucleotdase_C"/>
</dbReference>
<accession>A0A366Y1L8</accession>
<sequence>MSLEKIHVYHTNDLHSYLGNWPKVVSYIKQQRKLHNLQKEDMLLFDIGDHADRAHVLTEGTKGAGNVALLNEAGYDNVTIGNNEGITFPTEDLDSLYKDAKFNVLLANLFYENGERPAWAKPYEIHHLNNGIKVGVIGATIPFSAFYKMLRWKAVDPFELLPSLIQEVRKQADIVILLSHLGYYDDLQIAEKLEGIDVILGGHTHHVLQHGKNVKGTLIAQAGKFGFYVGEVTMSYDTSLKQLVSCEAACVAVESIKNDGQTEELVKKWTKKGQDALKETVIALEEPLEVSWKEPSPFTKLLAQSVKEWCGAEISMVNAGLLLKSLPKGIVTKEDLHRVCPHPINPCKVKLKGSELKEIILQALTDEMVNLQVKGFGFRGEMMGAMIYDGIEVKAERLEDGLLHASSISVLGKPINADKIYDVATVDMFTFGHLYPSIAHAKDKTYYLPEMLREILAWKFMKTTLSKN</sequence>
<protein>
    <submittedName>
        <fullName evidence="5">Bifunctional metallophosphatase/5'-nucleotidase</fullName>
    </submittedName>
</protein>
<comment type="similarity">
    <text evidence="2">Belongs to the 5'-nucleotidase family.</text>
</comment>
<evidence type="ECO:0000259" key="4">
    <source>
        <dbReference type="Pfam" id="PF02872"/>
    </source>
</evidence>
<evidence type="ECO:0000313" key="6">
    <source>
        <dbReference type="Proteomes" id="UP000253314"/>
    </source>
</evidence>
<dbReference type="OrthoDB" id="9793179at2"/>
<dbReference type="GO" id="GO:0008768">
    <property type="term" value="F:UDP-sugar diphosphatase activity"/>
    <property type="evidence" value="ECO:0007669"/>
    <property type="project" value="TreeGrafter"/>
</dbReference>
<dbReference type="Gene3D" id="3.60.21.10">
    <property type="match status" value="1"/>
</dbReference>
<dbReference type="SUPFAM" id="SSF55816">
    <property type="entry name" value="5'-nucleotidase (syn. UDP-sugar hydrolase), C-terminal domain"/>
    <property type="match status" value="1"/>
</dbReference>
<dbReference type="Pfam" id="PF00149">
    <property type="entry name" value="Metallophos"/>
    <property type="match status" value="1"/>
</dbReference>
<dbReference type="GO" id="GO:0030288">
    <property type="term" value="C:outer membrane-bounded periplasmic space"/>
    <property type="evidence" value="ECO:0007669"/>
    <property type="project" value="TreeGrafter"/>
</dbReference>
<feature type="domain" description="Calcineurin-like phosphoesterase" evidence="3">
    <location>
        <begin position="7"/>
        <end position="206"/>
    </location>
</feature>
<evidence type="ECO:0000313" key="5">
    <source>
        <dbReference type="EMBL" id="RBW71275.1"/>
    </source>
</evidence>
<keyword evidence="6" id="KW-1185">Reference proteome</keyword>
<dbReference type="RefSeq" id="WP_113803980.1">
    <property type="nucleotide sequence ID" value="NZ_QOCW01000001.1"/>
</dbReference>
<dbReference type="GO" id="GO:0008253">
    <property type="term" value="F:5'-nucleotidase activity"/>
    <property type="evidence" value="ECO:0007669"/>
    <property type="project" value="TreeGrafter"/>
</dbReference>
<keyword evidence="2" id="KW-0547">Nucleotide-binding</keyword>
<dbReference type="Gene3D" id="3.90.780.10">
    <property type="entry name" value="5'-Nucleotidase, C-terminal domain"/>
    <property type="match status" value="1"/>
</dbReference>
<comment type="caution">
    <text evidence="5">The sequence shown here is derived from an EMBL/GenBank/DDBJ whole genome shotgun (WGS) entry which is preliminary data.</text>
</comment>
<organism evidence="5 6">
    <name type="scientific">Bacillus taeanensis</name>
    <dbReference type="NCBI Taxonomy" id="273032"/>
    <lineage>
        <taxon>Bacteria</taxon>
        <taxon>Bacillati</taxon>
        <taxon>Bacillota</taxon>
        <taxon>Bacilli</taxon>
        <taxon>Bacillales</taxon>
        <taxon>Bacillaceae</taxon>
        <taxon>Bacillus</taxon>
    </lineage>
</organism>
<keyword evidence="1" id="KW-0732">Signal</keyword>
<name>A0A366Y1L8_9BACI</name>
<evidence type="ECO:0000259" key="3">
    <source>
        <dbReference type="Pfam" id="PF00149"/>
    </source>
</evidence>
<dbReference type="InterPro" id="IPR006179">
    <property type="entry name" value="5_nucleotidase/apyrase"/>
</dbReference>
<evidence type="ECO:0000256" key="2">
    <source>
        <dbReference type="RuleBase" id="RU362119"/>
    </source>
</evidence>